<dbReference type="SUPFAM" id="SSF109854">
    <property type="entry name" value="DinB/YfiT-like putative metalloenzymes"/>
    <property type="match status" value="1"/>
</dbReference>
<evidence type="ECO:0000313" key="1">
    <source>
        <dbReference type="EMBL" id="EAR15100.1"/>
    </source>
</evidence>
<gene>
    <name evidence="1" type="ordered locus">RB2501_12257</name>
</gene>
<dbReference type="InterPro" id="IPR034660">
    <property type="entry name" value="DinB/YfiT-like"/>
</dbReference>
<protein>
    <recommendedName>
        <fullName evidence="3">DUF1572 domain-containing protein</fullName>
    </recommendedName>
</protein>
<dbReference type="AlphaFoldDB" id="A4CN58"/>
<evidence type="ECO:0008006" key="3">
    <source>
        <dbReference type="Google" id="ProtNLM"/>
    </source>
</evidence>
<organism evidence="1 2">
    <name type="scientific">Robiginitalea biformata (strain ATCC BAA-864 / DSM 15991 / KCTC 12146 / HTCC2501)</name>
    <dbReference type="NCBI Taxonomy" id="313596"/>
    <lineage>
        <taxon>Bacteria</taxon>
        <taxon>Pseudomonadati</taxon>
        <taxon>Bacteroidota</taxon>
        <taxon>Flavobacteriia</taxon>
        <taxon>Flavobacteriales</taxon>
        <taxon>Flavobacteriaceae</taxon>
        <taxon>Robiginitalea</taxon>
    </lineage>
</organism>
<proteinExistence type="predicted"/>
<dbReference type="STRING" id="313596.RB2501_12257"/>
<evidence type="ECO:0000313" key="2">
    <source>
        <dbReference type="Proteomes" id="UP000009049"/>
    </source>
</evidence>
<dbReference type="RefSeq" id="WP_015754421.1">
    <property type="nucleotide sequence ID" value="NC_013222.1"/>
</dbReference>
<dbReference type="OrthoDB" id="9814103at2"/>
<dbReference type="HOGENOM" id="CLU_107587_1_1_10"/>
<dbReference type="EMBL" id="CP001712">
    <property type="protein sequence ID" value="EAR15100.1"/>
    <property type="molecule type" value="Genomic_DNA"/>
</dbReference>
<name>A4CN58_ROBBH</name>
<dbReference type="Proteomes" id="UP000009049">
    <property type="component" value="Chromosome"/>
</dbReference>
<dbReference type="eggNOG" id="ENOG5032QWT">
    <property type="taxonomic scope" value="Bacteria"/>
</dbReference>
<dbReference type="KEGG" id="rbi:RB2501_12257"/>
<dbReference type="Gene3D" id="1.20.120.450">
    <property type="entry name" value="dinb family like domain"/>
    <property type="match status" value="1"/>
</dbReference>
<reference evidence="1 2" key="1">
    <citation type="journal article" date="2009" name="J. Bacteriol.">
        <title>Complete genome sequence of Robiginitalea biformata HTCC2501.</title>
        <authorList>
            <person name="Oh H.M."/>
            <person name="Giovannoni S.J."/>
            <person name="Lee K."/>
            <person name="Ferriera S."/>
            <person name="Johnson J."/>
            <person name="Cho J.C."/>
        </authorList>
    </citation>
    <scope>NUCLEOTIDE SEQUENCE [LARGE SCALE GENOMIC DNA]</scope>
    <source>
        <strain evidence="2">ATCC BAA-864 / HTCC2501 / KCTC 12146</strain>
    </source>
</reference>
<accession>A4CN58</accession>
<keyword evidence="2" id="KW-1185">Reference proteome</keyword>
<sequence length="155" mass="18398">MKKGQELANRLREVILDGTWIANTNFKDQIEFIDWTVAEKRVESFNTISEIAQHVHYFIYGIKNVFITGKLEIKDQFSFEFPAIQSQNEWMAFQGNFWKDTEKLAEILEKISEEQLNKDFVDKKYGNYLRNIDGLIEHCYYHLGQIVLLKKIINK</sequence>